<reference evidence="1 2" key="1">
    <citation type="submission" date="2020-05" db="EMBL/GenBank/DDBJ databases">
        <authorList>
            <person name="Whitworth D."/>
        </authorList>
    </citation>
    <scope>NUCLEOTIDE SEQUENCE [LARGE SCALE GENOMIC DNA]</scope>
    <source>
        <strain evidence="1 2">AM005</strain>
    </source>
</reference>
<gene>
    <name evidence="1" type="ORF">HNV28_37885</name>
</gene>
<dbReference type="AlphaFoldDB" id="A0A7Y4MVT3"/>
<dbReference type="EMBL" id="JABFNT010000364">
    <property type="protein sequence ID" value="NOJ84012.1"/>
    <property type="molecule type" value="Genomic_DNA"/>
</dbReference>
<evidence type="ECO:0000313" key="1">
    <source>
        <dbReference type="EMBL" id="NOJ84012.1"/>
    </source>
</evidence>
<proteinExistence type="predicted"/>
<comment type="caution">
    <text evidence="1">The sequence shown here is derived from an EMBL/GenBank/DDBJ whole genome shotgun (WGS) entry which is preliminary data.</text>
</comment>
<organism evidence="1 2">
    <name type="scientific">Myxococcus xanthus</name>
    <dbReference type="NCBI Taxonomy" id="34"/>
    <lineage>
        <taxon>Bacteria</taxon>
        <taxon>Pseudomonadati</taxon>
        <taxon>Myxococcota</taxon>
        <taxon>Myxococcia</taxon>
        <taxon>Myxococcales</taxon>
        <taxon>Cystobacterineae</taxon>
        <taxon>Myxococcaceae</taxon>
        <taxon>Myxococcus</taxon>
    </lineage>
</organism>
<feature type="non-terminal residue" evidence="1">
    <location>
        <position position="1"/>
    </location>
</feature>
<name>A0A7Y4MVT3_MYXXA</name>
<sequence length="48" mass="5076">LLLLGVVLMVVSLGMQRGLWGLFESAWDRLRGAKHPADATPAGTGDKA</sequence>
<dbReference type="Proteomes" id="UP000533080">
    <property type="component" value="Unassembled WGS sequence"/>
</dbReference>
<evidence type="ECO:0000313" key="2">
    <source>
        <dbReference type="Proteomes" id="UP000533080"/>
    </source>
</evidence>
<protein>
    <submittedName>
        <fullName evidence="1">Branched-chain amino acid ABC transporter permease</fullName>
    </submittedName>
</protein>
<accession>A0A7Y4MVT3</accession>